<reference evidence="1 2" key="1">
    <citation type="submission" date="2018-05" db="EMBL/GenBank/DDBJ databases">
        <title>Genome sequencing of Flavobacterium sp. HYN0056.</title>
        <authorList>
            <person name="Yi H."/>
            <person name="Baek C."/>
        </authorList>
    </citation>
    <scope>NUCLEOTIDE SEQUENCE [LARGE SCALE GENOMIC DNA]</scope>
    <source>
        <strain evidence="1 2">HYN0056</strain>
    </source>
</reference>
<gene>
    <name evidence="1" type="ORF">HYN56_14010</name>
</gene>
<evidence type="ECO:0000313" key="2">
    <source>
        <dbReference type="Proteomes" id="UP000245250"/>
    </source>
</evidence>
<evidence type="ECO:0000313" key="1">
    <source>
        <dbReference type="EMBL" id="AWK05289.1"/>
    </source>
</evidence>
<dbReference type="KEGG" id="fcr:HYN56_14010"/>
<protein>
    <submittedName>
        <fullName evidence="1">Uncharacterized protein</fullName>
    </submittedName>
</protein>
<dbReference type="RefSeq" id="WP_109192749.1">
    <property type="nucleotide sequence ID" value="NZ_CP029255.1"/>
</dbReference>
<organism evidence="1 2">
    <name type="scientific">Flavobacterium crocinum</name>
    <dbReference type="NCBI Taxonomy" id="2183896"/>
    <lineage>
        <taxon>Bacteria</taxon>
        <taxon>Pseudomonadati</taxon>
        <taxon>Bacteroidota</taxon>
        <taxon>Flavobacteriia</taxon>
        <taxon>Flavobacteriales</taxon>
        <taxon>Flavobacteriaceae</taxon>
        <taxon>Flavobacterium</taxon>
    </lineage>
</organism>
<dbReference type="Proteomes" id="UP000245250">
    <property type="component" value="Chromosome"/>
</dbReference>
<name>A0A2S1YMH7_9FLAO</name>
<dbReference type="AlphaFoldDB" id="A0A2S1YMH7"/>
<sequence length="136" mass="16622">MHIDTQTLPHCKIEEDETPRTEYYVIYTPIFSFPEALGSNLENSIVLFGENNFKEQLLILHNIINNHEEHELLKNYQDEDFDRKAILELINFYFEKNKNIETPWDKYYYYLSEKDYFYKMTDERGENLYYGEYKNS</sequence>
<dbReference type="EMBL" id="CP029255">
    <property type="protein sequence ID" value="AWK05289.1"/>
    <property type="molecule type" value="Genomic_DNA"/>
</dbReference>
<keyword evidence="2" id="KW-1185">Reference proteome</keyword>
<proteinExistence type="predicted"/>
<accession>A0A2S1YMH7</accession>
<dbReference type="OrthoDB" id="1190170at2"/>